<name>A0A150QG87_SORCE</name>
<reference evidence="6 7" key="1">
    <citation type="submission" date="2014-02" db="EMBL/GenBank/DDBJ databases">
        <title>The small core and large imbalanced accessory genome model reveals a collaborative survival strategy of Sorangium cellulosum strains in nature.</title>
        <authorList>
            <person name="Han K."/>
            <person name="Peng R."/>
            <person name="Blom J."/>
            <person name="Li Y.-Z."/>
        </authorList>
    </citation>
    <scope>NUCLEOTIDE SEQUENCE [LARGE SCALE GENOMIC DNA]</scope>
    <source>
        <strain evidence="6 7">So0008-312</strain>
    </source>
</reference>
<dbReference type="GO" id="GO:0000976">
    <property type="term" value="F:transcription cis-regulatory region binding"/>
    <property type="evidence" value="ECO:0007669"/>
    <property type="project" value="TreeGrafter"/>
</dbReference>
<evidence type="ECO:0000256" key="4">
    <source>
        <dbReference type="PROSITE-ProRule" id="PRU00335"/>
    </source>
</evidence>
<keyword evidence="3" id="KW-0804">Transcription</keyword>
<dbReference type="PANTHER" id="PTHR30055">
    <property type="entry name" value="HTH-TYPE TRANSCRIPTIONAL REGULATOR RUTR"/>
    <property type="match status" value="1"/>
</dbReference>
<comment type="caution">
    <text evidence="6">The sequence shown here is derived from an EMBL/GenBank/DDBJ whole genome shotgun (WGS) entry which is preliminary data.</text>
</comment>
<dbReference type="SUPFAM" id="SSF46689">
    <property type="entry name" value="Homeodomain-like"/>
    <property type="match status" value="1"/>
</dbReference>
<dbReference type="EMBL" id="JEMA01000689">
    <property type="protein sequence ID" value="KYF67017.1"/>
    <property type="molecule type" value="Genomic_DNA"/>
</dbReference>
<evidence type="ECO:0000259" key="5">
    <source>
        <dbReference type="PROSITE" id="PS50977"/>
    </source>
</evidence>
<keyword evidence="2 4" id="KW-0238">DNA-binding</keyword>
<dbReference type="Proteomes" id="UP000075260">
    <property type="component" value="Unassembled WGS sequence"/>
</dbReference>
<organism evidence="6 7">
    <name type="scientific">Sorangium cellulosum</name>
    <name type="common">Polyangium cellulosum</name>
    <dbReference type="NCBI Taxonomy" id="56"/>
    <lineage>
        <taxon>Bacteria</taxon>
        <taxon>Pseudomonadati</taxon>
        <taxon>Myxococcota</taxon>
        <taxon>Polyangia</taxon>
        <taxon>Polyangiales</taxon>
        <taxon>Polyangiaceae</taxon>
        <taxon>Sorangium</taxon>
    </lineage>
</organism>
<gene>
    <name evidence="6" type="ORF">BE15_11910</name>
</gene>
<protein>
    <recommendedName>
        <fullName evidence="5">HTH tetR-type domain-containing protein</fullName>
    </recommendedName>
</protein>
<dbReference type="InterPro" id="IPR009057">
    <property type="entry name" value="Homeodomain-like_sf"/>
</dbReference>
<dbReference type="Gene3D" id="1.10.357.10">
    <property type="entry name" value="Tetracycline Repressor, domain 2"/>
    <property type="match status" value="1"/>
</dbReference>
<feature type="domain" description="HTH tetR-type" evidence="5">
    <location>
        <begin position="14"/>
        <end position="74"/>
    </location>
</feature>
<dbReference type="InterPro" id="IPR036271">
    <property type="entry name" value="Tet_transcr_reg_TetR-rel_C_sf"/>
</dbReference>
<dbReference type="SUPFAM" id="SSF48498">
    <property type="entry name" value="Tetracyclin repressor-like, C-terminal domain"/>
    <property type="match status" value="1"/>
</dbReference>
<evidence type="ECO:0000256" key="1">
    <source>
        <dbReference type="ARBA" id="ARBA00023015"/>
    </source>
</evidence>
<dbReference type="PRINTS" id="PR00455">
    <property type="entry name" value="HTHTETR"/>
</dbReference>
<feature type="DNA-binding region" description="H-T-H motif" evidence="4">
    <location>
        <begin position="37"/>
        <end position="56"/>
    </location>
</feature>
<dbReference type="PANTHER" id="PTHR30055:SF234">
    <property type="entry name" value="HTH-TYPE TRANSCRIPTIONAL REGULATOR BETI"/>
    <property type="match status" value="1"/>
</dbReference>
<dbReference type="OrthoDB" id="9812484at2"/>
<proteinExistence type="predicted"/>
<evidence type="ECO:0000313" key="7">
    <source>
        <dbReference type="Proteomes" id="UP000075260"/>
    </source>
</evidence>
<evidence type="ECO:0000313" key="6">
    <source>
        <dbReference type="EMBL" id="KYF67017.1"/>
    </source>
</evidence>
<dbReference type="PROSITE" id="PS50977">
    <property type="entry name" value="HTH_TETR_2"/>
    <property type="match status" value="1"/>
</dbReference>
<keyword evidence="1" id="KW-0805">Transcription regulation</keyword>
<dbReference type="InterPro" id="IPR050109">
    <property type="entry name" value="HTH-type_TetR-like_transc_reg"/>
</dbReference>
<dbReference type="RefSeq" id="WP_061610133.1">
    <property type="nucleotide sequence ID" value="NZ_JEMA01000689.1"/>
</dbReference>
<evidence type="ECO:0000256" key="2">
    <source>
        <dbReference type="ARBA" id="ARBA00023125"/>
    </source>
</evidence>
<dbReference type="Pfam" id="PF00440">
    <property type="entry name" value="TetR_N"/>
    <property type="match status" value="1"/>
</dbReference>
<accession>A0A150QG87</accession>
<sequence length="196" mass="21493">MCPRSAEQFEQIKDERRRALLGAARAVFGRKGFAAAKIADIAAQAGISHGLVYHYYPEKESLFAATVEASAEGWELLMALARAREGTPWERLVYVCGRMIAGLREEPEHLLMTVHVVAEDASPVLSDLLRRFRLRVLGDLEAMIQEGQRAGEVAQGPSAELTRALVAIIQGLAINRLVEPDAALPPLDVVLRILKS</sequence>
<dbReference type="AlphaFoldDB" id="A0A150QG87"/>
<dbReference type="InterPro" id="IPR001647">
    <property type="entry name" value="HTH_TetR"/>
</dbReference>
<dbReference type="GO" id="GO:0003700">
    <property type="term" value="F:DNA-binding transcription factor activity"/>
    <property type="evidence" value="ECO:0007669"/>
    <property type="project" value="TreeGrafter"/>
</dbReference>
<evidence type="ECO:0000256" key="3">
    <source>
        <dbReference type="ARBA" id="ARBA00023163"/>
    </source>
</evidence>